<dbReference type="Proteomes" id="UP001627154">
    <property type="component" value="Unassembled WGS sequence"/>
</dbReference>
<sequence length="66" mass="7718">MTDRALKGALSRVACHPMARVHSRLQRRHRCPKDWSSGPSCAHADIFNPFYETDMKYFSERLYGNF</sequence>
<protein>
    <submittedName>
        <fullName evidence="1">Uncharacterized protein</fullName>
    </submittedName>
</protein>
<organism evidence="1 2">
    <name type="scientific">Trichogramma kaykai</name>
    <dbReference type="NCBI Taxonomy" id="54128"/>
    <lineage>
        <taxon>Eukaryota</taxon>
        <taxon>Metazoa</taxon>
        <taxon>Ecdysozoa</taxon>
        <taxon>Arthropoda</taxon>
        <taxon>Hexapoda</taxon>
        <taxon>Insecta</taxon>
        <taxon>Pterygota</taxon>
        <taxon>Neoptera</taxon>
        <taxon>Endopterygota</taxon>
        <taxon>Hymenoptera</taxon>
        <taxon>Apocrita</taxon>
        <taxon>Proctotrupomorpha</taxon>
        <taxon>Chalcidoidea</taxon>
        <taxon>Trichogrammatidae</taxon>
        <taxon>Trichogramma</taxon>
    </lineage>
</organism>
<comment type="caution">
    <text evidence="1">The sequence shown here is derived from an EMBL/GenBank/DDBJ whole genome shotgun (WGS) entry which is preliminary data.</text>
</comment>
<dbReference type="AlphaFoldDB" id="A0ABD2WFR9"/>
<accession>A0ABD2WFR9</accession>
<gene>
    <name evidence="1" type="ORF">TKK_013698</name>
</gene>
<keyword evidence="2" id="KW-1185">Reference proteome</keyword>
<proteinExistence type="predicted"/>
<reference evidence="1 2" key="1">
    <citation type="journal article" date="2024" name="bioRxiv">
        <title>A reference genome for Trichogramma kaykai: A tiny desert-dwelling parasitoid wasp with competing sex-ratio distorters.</title>
        <authorList>
            <person name="Culotta J."/>
            <person name="Lindsey A.R."/>
        </authorList>
    </citation>
    <scope>NUCLEOTIDE SEQUENCE [LARGE SCALE GENOMIC DNA]</scope>
    <source>
        <strain evidence="1 2">KSX58</strain>
    </source>
</reference>
<name>A0ABD2WFR9_9HYME</name>
<evidence type="ECO:0000313" key="1">
    <source>
        <dbReference type="EMBL" id="KAL3391798.1"/>
    </source>
</evidence>
<dbReference type="EMBL" id="JBJJXI010000108">
    <property type="protein sequence ID" value="KAL3391798.1"/>
    <property type="molecule type" value="Genomic_DNA"/>
</dbReference>
<evidence type="ECO:0000313" key="2">
    <source>
        <dbReference type="Proteomes" id="UP001627154"/>
    </source>
</evidence>